<proteinExistence type="inferred from homology"/>
<name>A0A2T5VHC6_9HYPH</name>
<dbReference type="Gene3D" id="1.10.10.10">
    <property type="entry name" value="Winged helix-like DNA-binding domain superfamily/Winged helix DNA-binding domain"/>
    <property type="match status" value="1"/>
</dbReference>
<comment type="similarity">
    <text evidence="1">Belongs to the LysR transcriptional regulatory family.</text>
</comment>
<dbReference type="InterPro" id="IPR036390">
    <property type="entry name" value="WH_DNA-bd_sf"/>
</dbReference>
<reference evidence="6 7" key="1">
    <citation type="submission" date="2018-04" db="EMBL/GenBank/DDBJ databases">
        <title>Genomic Encyclopedia of Archaeal and Bacterial Type Strains, Phase II (KMG-II): from individual species to whole genera.</title>
        <authorList>
            <person name="Goeker M."/>
        </authorList>
    </citation>
    <scope>NUCLEOTIDE SEQUENCE [LARGE SCALE GENOMIC DNA]</scope>
    <source>
        <strain evidence="6 7">DSM 23382</strain>
    </source>
</reference>
<comment type="caution">
    <text evidence="6">The sequence shown here is derived from an EMBL/GenBank/DDBJ whole genome shotgun (WGS) entry which is preliminary data.</text>
</comment>
<evidence type="ECO:0000313" key="7">
    <source>
        <dbReference type="Proteomes" id="UP000244081"/>
    </source>
</evidence>
<keyword evidence="4" id="KW-0804">Transcription</keyword>
<evidence type="ECO:0000256" key="4">
    <source>
        <dbReference type="ARBA" id="ARBA00023163"/>
    </source>
</evidence>
<dbReference type="PANTHER" id="PTHR30346">
    <property type="entry name" value="TRANSCRIPTIONAL DUAL REGULATOR HCAR-RELATED"/>
    <property type="match status" value="1"/>
</dbReference>
<protein>
    <submittedName>
        <fullName evidence="6">LysR family transcriptional regulator</fullName>
    </submittedName>
</protein>
<organism evidence="6 7">
    <name type="scientific">Breoghania corrubedonensis</name>
    <dbReference type="NCBI Taxonomy" id="665038"/>
    <lineage>
        <taxon>Bacteria</taxon>
        <taxon>Pseudomonadati</taxon>
        <taxon>Pseudomonadota</taxon>
        <taxon>Alphaproteobacteria</taxon>
        <taxon>Hyphomicrobiales</taxon>
        <taxon>Stappiaceae</taxon>
        <taxon>Breoghania</taxon>
    </lineage>
</organism>
<dbReference type="CDD" id="cd08414">
    <property type="entry name" value="PBP2_LTTR_aromatics_like"/>
    <property type="match status" value="1"/>
</dbReference>
<dbReference type="Gene3D" id="3.40.190.10">
    <property type="entry name" value="Periplasmic binding protein-like II"/>
    <property type="match status" value="2"/>
</dbReference>
<dbReference type="InterPro" id="IPR036388">
    <property type="entry name" value="WH-like_DNA-bd_sf"/>
</dbReference>
<evidence type="ECO:0000256" key="1">
    <source>
        <dbReference type="ARBA" id="ARBA00009437"/>
    </source>
</evidence>
<dbReference type="RefSeq" id="WP_245926669.1">
    <property type="nucleotide sequence ID" value="NZ_QAYG01000001.1"/>
</dbReference>
<dbReference type="PROSITE" id="PS50931">
    <property type="entry name" value="HTH_LYSR"/>
    <property type="match status" value="1"/>
</dbReference>
<evidence type="ECO:0000313" key="6">
    <source>
        <dbReference type="EMBL" id="PTW63144.1"/>
    </source>
</evidence>
<dbReference type="SUPFAM" id="SSF53850">
    <property type="entry name" value="Periplasmic binding protein-like II"/>
    <property type="match status" value="1"/>
</dbReference>
<evidence type="ECO:0000256" key="3">
    <source>
        <dbReference type="ARBA" id="ARBA00023125"/>
    </source>
</evidence>
<keyword evidence="3" id="KW-0238">DNA-binding</keyword>
<dbReference type="InterPro" id="IPR000847">
    <property type="entry name" value="LysR_HTH_N"/>
</dbReference>
<keyword evidence="2" id="KW-0805">Transcription regulation</keyword>
<dbReference type="AlphaFoldDB" id="A0A2T5VHC6"/>
<dbReference type="GO" id="GO:0003700">
    <property type="term" value="F:DNA-binding transcription factor activity"/>
    <property type="evidence" value="ECO:0007669"/>
    <property type="project" value="InterPro"/>
</dbReference>
<dbReference type="PANTHER" id="PTHR30346:SF0">
    <property type="entry name" value="HCA OPERON TRANSCRIPTIONAL ACTIVATOR HCAR"/>
    <property type="match status" value="1"/>
</dbReference>
<dbReference type="Pfam" id="PF00126">
    <property type="entry name" value="HTH_1"/>
    <property type="match status" value="1"/>
</dbReference>
<feature type="domain" description="HTH lysR-type" evidence="5">
    <location>
        <begin position="62"/>
        <end position="119"/>
    </location>
</feature>
<evidence type="ECO:0000259" key="5">
    <source>
        <dbReference type="PROSITE" id="PS50931"/>
    </source>
</evidence>
<sequence length="393" mass="42985">MTKLSLRSGVFSQAPGSIHQLCILSTFGSAHPMLSGRSHAVLVGGQEHADSEVRHSVGPTVMEVRQLNYVIAAADNESFRRAAEALHVRQSSVSRAIRQLEDELGVSLFERRSTGAHLTDAGRSLLAEVRPALEQLGLARKSAAAAGRAEIGVVRVGILTSLSGGFLRELIRSYAARHPSIVVDIRDGGRDEHLSAIRRRALDVAFVTGDRQVADCETSTLWEERVHVALPTEHHLARMRQLDWPDLRNERFIVSRFAPGPEVHDYIIRRAADYSTYPNIHYRTAHLGTLLNLVGLGQGITLVSAALTQVQMPSLVLRPLTDVADIVPFSAVWSRHNDNPALRRFVSVAHTLAGRVRRGASDWSHEAMGIMPSKCEAHLGRKKHGSSSPGRAG</sequence>
<evidence type="ECO:0000256" key="2">
    <source>
        <dbReference type="ARBA" id="ARBA00023015"/>
    </source>
</evidence>
<keyword evidence="7" id="KW-1185">Reference proteome</keyword>
<gene>
    <name evidence="6" type="ORF">C8N35_1011195</name>
</gene>
<dbReference type="GO" id="GO:0003677">
    <property type="term" value="F:DNA binding"/>
    <property type="evidence" value="ECO:0007669"/>
    <property type="project" value="UniProtKB-KW"/>
</dbReference>
<accession>A0A2T5VHC6</accession>
<dbReference type="SUPFAM" id="SSF46785">
    <property type="entry name" value="Winged helix' DNA-binding domain"/>
    <property type="match status" value="1"/>
</dbReference>
<dbReference type="Proteomes" id="UP000244081">
    <property type="component" value="Unassembled WGS sequence"/>
</dbReference>
<dbReference type="EMBL" id="QAYG01000001">
    <property type="protein sequence ID" value="PTW63144.1"/>
    <property type="molecule type" value="Genomic_DNA"/>
</dbReference>
<dbReference type="PRINTS" id="PR00039">
    <property type="entry name" value="HTHLYSR"/>
</dbReference>
<dbReference type="GO" id="GO:0032993">
    <property type="term" value="C:protein-DNA complex"/>
    <property type="evidence" value="ECO:0007669"/>
    <property type="project" value="TreeGrafter"/>
</dbReference>
<dbReference type="InterPro" id="IPR005119">
    <property type="entry name" value="LysR_subst-bd"/>
</dbReference>
<dbReference type="Pfam" id="PF03466">
    <property type="entry name" value="LysR_substrate"/>
    <property type="match status" value="1"/>
</dbReference>
<dbReference type="FunFam" id="1.10.10.10:FF:000001">
    <property type="entry name" value="LysR family transcriptional regulator"/>
    <property type="match status" value="1"/>
</dbReference>